<dbReference type="SUPFAM" id="SSF64288">
    <property type="entry name" value="Chorismate lyase-like"/>
    <property type="match status" value="1"/>
</dbReference>
<comment type="caution">
    <text evidence="5">The sequence shown here is derived from an EMBL/GenBank/DDBJ whole genome shotgun (WGS) entry which is preliminary data.</text>
</comment>
<dbReference type="SUPFAM" id="SSF46785">
    <property type="entry name" value="Winged helix' DNA-binding domain"/>
    <property type="match status" value="1"/>
</dbReference>
<dbReference type="InterPro" id="IPR036390">
    <property type="entry name" value="WH_DNA-bd_sf"/>
</dbReference>
<evidence type="ECO:0000256" key="1">
    <source>
        <dbReference type="ARBA" id="ARBA00023015"/>
    </source>
</evidence>
<dbReference type="RefSeq" id="WP_093733208.1">
    <property type="nucleotide sequence ID" value="NZ_CAXBMM010000022.1"/>
</dbReference>
<protein>
    <submittedName>
        <fullName evidence="5">Transcriptional regulator, GntR family</fullName>
    </submittedName>
</protein>
<keyword evidence="1" id="KW-0805">Transcription regulation</keyword>
<accession>A0ABY0SFL6</accession>
<dbReference type="InterPro" id="IPR011663">
    <property type="entry name" value="UTRA"/>
</dbReference>
<evidence type="ECO:0000313" key="5">
    <source>
        <dbReference type="EMBL" id="SDP19562.1"/>
    </source>
</evidence>
<name>A0ABY0SFL6_9RHOB</name>
<evidence type="ECO:0000256" key="2">
    <source>
        <dbReference type="ARBA" id="ARBA00023125"/>
    </source>
</evidence>
<dbReference type="PANTHER" id="PTHR44846">
    <property type="entry name" value="MANNOSYL-D-GLYCERATE TRANSPORT/METABOLISM SYSTEM REPRESSOR MNGR-RELATED"/>
    <property type="match status" value="1"/>
</dbReference>
<dbReference type="InterPro" id="IPR036388">
    <property type="entry name" value="WH-like_DNA-bd_sf"/>
</dbReference>
<keyword evidence="6" id="KW-1185">Reference proteome</keyword>
<feature type="domain" description="HTH gntR-type" evidence="4">
    <location>
        <begin position="30"/>
        <end position="98"/>
    </location>
</feature>
<dbReference type="Pfam" id="PF07702">
    <property type="entry name" value="UTRA"/>
    <property type="match status" value="1"/>
</dbReference>
<dbReference type="SMART" id="SM00345">
    <property type="entry name" value="HTH_GNTR"/>
    <property type="match status" value="1"/>
</dbReference>
<dbReference type="Proteomes" id="UP000198646">
    <property type="component" value="Unassembled WGS sequence"/>
</dbReference>
<evidence type="ECO:0000259" key="4">
    <source>
        <dbReference type="PROSITE" id="PS50949"/>
    </source>
</evidence>
<dbReference type="Pfam" id="PF00392">
    <property type="entry name" value="GntR"/>
    <property type="match status" value="1"/>
</dbReference>
<gene>
    <name evidence="5" type="ORF">SAMN04488512_1112</name>
</gene>
<organism evidence="5 6">
    <name type="scientific">Sulfitobacter litoralis</name>
    <dbReference type="NCBI Taxonomy" id="335975"/>
    <lineage>
        <taxon>Bacteria</taxon>
        <taxon>Pseudomonadati</taxon>
        <taxon>Pseudomonadota</taxon>
        <taxon>Alphaproteobacteria</taxon>
        <taxon>Rhodobacterales</taxon>
        <taxon>Roseobacteraceae</taxon>
        <taxon>Sulfitobacter</taxon>
    </lineage>
</organism>
<dbReference type="EMBL" id="FNJD01000011">
    <property type="protein sequence ID" value="SDP19562.1"/>
    <property type="molecule type" value="Genomic_DNA"/>
</dbReference>
<evidence type="ECO:0000256" key="3">
    <source>
        <dbReference type="ARBA" id="ARBA00023163"/>
    </source>
</evidence>
<dbReference type="PANTHER" id="PTHR44846:SF1">
    <property type="entry name" value="MANNOSYL-D-GLYCERATE TRANSPORT_METABOLISM SYSTEM REPRESSOR MNGR-RELATED"/>
    <property type="match status" value="1"/>
</dbReference>
<dbReference type="Gene3D" id="1.10.10.10">
    <property type="entry name" value="Winged helix-like DNA-binding domain superfamily/Winged helix DNA-binding domain"/>
    <property type="match status" value="1"/>
</dbReference>
<dbReference type="PROSITE" id="PS50949">
    <property type="entry name" value="HTH_GNTR"/>
    <property type="match status" value="1"/>
</dbReference>
<dbReference type="CDD" id="cd07377">
    <property type="entry name" value="WHTH_GntR"/>
    <property type="match status" value="1"/>
</dbReference>
<evidence type="ECO:0000313" key="6">
    <source>
        <dbReference type="Proteomes" id="UP000198646"/>
    </source>
</evidence>
<dbReference type="InterPro" id="IPR000524">
    <property type="entry name" value="Tscrpt_reg_HTH_GntR"/>
</dbReference>
<dbReference type="InterPro" id="IPR028978">
    <property type="entry name" value="Chorismate_lyase_/UTRA_dom_sf"/>
</dbReference>
<proteinExistence type="predicted"/>
<dbReference type="InterPro" id="IPR050679">
    <property type="entry name" value="Bact_HTH_transcr_reg"/>
</dbReference>
<reference evidence="5 6" key="1">
    <citation type="submission" date="2016-10" db="EMBL/GenBank/DDBJ databases">
        <authorList>
            <person name="Varghese N."/>
            <person name="Submissions S."/>
        </authorList>
    </citation>
    <scope>NUCLEOTIDE SEQUENCE [LARGE SCALE GENOMIC DNA]</scope>
    <source>
        <strain evidence="5 6">DSM 17584</strain>
    </source>
</reference>
<keyword evidence="3" id="KW-0804">Transcription</keyword>
<keyword evidence="2" id="KW-0238">DNA-binding</keyword>
<sequence>MKQHAPITDQTDPTPMLKKAMQREMAIEGATKRQALRVVLVWAINSGTLPAGFRLPTETDLARGLGVSIGTVQTALGQVQDLGLIKRRRGDGTRVLDSSVLPSSIWHFRMHSIETGNVFRILDQRIEIASTDASGRWCEHLGHCPEYTVIRRSIKGTDGMCVGAEMILDARLVPAASITAHALRQSNVRTVLEARLGVVAIQGKRQVTLGGIDPRQSALFELSTDVPIFEVEASTFLTDQRPFYFQTLYVPADRIALEF</sequence>
<dbReference type="Gene3D" id="3.40.1410.10">
    <property type="entry name" value="Chorismate lyase-like"/>
    <property type="match status" value="1"/>
</dbReference>